<gene>
    <name evidence="3" type="ORF">PG999_005643</name>
</gene>
<keyword evidence="2" id="KW-0812">Transmembrane</keyword>
<organism evidence="3 4">
    <name type="scientific">Apiospora kogelbergensis</name>
    <dbReference type="NCBI Taxonomy" id="1337665"/>
    <lineage>
        <taxon>Eukaryota</taxon>
        <taxon>Fungi</taxon>
        <taxon>Dikarya</taxon>
        <taxon>Ascomycota</taxon>
        <taxon>Pezizomycotina</taxon>
        <taxon>Sordariomycetes</taxon>
        <taxon>Xylariomycetidae</taxon>
        <taxon>Amphisphaeriales</taxon>
        <taxon>Apiosporaceae</taxon>
        <taxon>Apiospora</taxon>
    </lineage>
</organism>
<reference evidence="3 4" key="1">
    <citation type="submission" date="2023-01" db="EMBL/GenBank/DDBJ databases">
        <title>Analysis of 21 Apiospora genomes using comparative genomics revels a genus with tremendous synthesis potential of carbohydrate active enzymes and secondary metabolites.</title>
        <authorList>
            <person name="Sorensen T."/>
        </authorList>
    </citation>
    <scope>NUCLEOTIDE SEQUENCE [LARGE SCALE GENOMIC DNA]</scope>
    <source>
        <strain evidence="3 4">CBS 117206</strain>
    </source>
</reference>
<evidence type="ECO:0000256" key="2">
    <source>
        <dbReference type="SAM" id="Phobius"/>
    </source>
</evidence>
<proteinExistence type="predicted"/>
<name>A0AAW0R2W2_9PEZI</name>
<dbReference type="Proteomes" id="UP001392437">
    <property type="component" value="Unassembled WGS sequence"/>
</dbReference>
<feature type="transmembrane region" description="Helical" evidence="2">
    <location>
        <begin position="38"/>
        <end position="58"/>
    </location>
</feature>
<feature type="transmembrane region" description="Helical" evidence="2">
    <location>
        <begin position="79"/>
        <end position="101"/>
    </location>
</feature>
<dbReference type="EMBL" id="JAQQWP010000004">
    <property type="protein sequence ID" value="KAK8121523.1"/>
    <property type="molecule type" value="Genomic_DNA"/>
</dbReference>
<evidence type="ECO:0000256" key="1">
    <source>
        <dbReference type="SAM" id="MobiDB-lite"/>
    </source>
</evidence>
<feature type="transmembrane region" description="Helical" evidence="2">
    <location>
        <begin position="145"/>
        <end position="168"/>
    </location>
</feature>
<feature type="compositionally biased region" description="Polar residues" evidence="1">
    <location>
        <begin position="1"/>
        <end position="17"/>
    </location>
</feature>
<dbReference type="AlphaFoldDB" id="A0AAW0R2W2"/>
<keyword evidence="4" id="KW-1185">Reference proteome</keyword>
<keyword evidence="2" id="KW-0472">Membrane</keyword>
<feature type="region of interest" description="Disordered" evidence="1">
    <location>
        <begin position="1"/>
        <end position="33"/>
    </location>
</feature>
<comment type="caution">
    <text evidence="3">The sequence shown here is derived from an EMBL/GenBank/DDBJ whole genome shotgun (WGS) entry which is preliminary data.</text>
</comment>
<keyword evidence="2" id="KW-1133">Transmembrane helix</keyword>
<evidence type="ECO:0000313" key="4">
    <source>
        <dbReference type="Proteomes" id="UP001392437"/>
    </source>
</evidence>
<feature type="transmembrane region" description="Helical" evidence="2">
    <location>
        <begin position="547"/>
        <end position="570"/>
    </location>
</feature>
<dbReference type="PANTHER" id="PTHR35041">
    <property type="entry name" value="MEDIATOR OF RNA POLYMERASE II TRANSCRIPTION SUBUNIT 1"/>
    <property type="match status" value="1"/>
</dbReference>
<sequence length="658" mass="72088">MNSPPEYTPSPRSTIDTNPKVGNGDRNMGDSHDWRQTWQAPVTMVGLLLLGGGSAYGHHRVYDSLDGESLGEGQQQRNISYGNTLAIIAKAALVAAISTAYTQHMWLYFTRSRTTVSAMDSKFTATSSIFSLLDPKFLTTSNCGVLLAILTWLIPLVTVFTPSSLAVIPNMTSEVDAKMVPTINFSKFRATRPYAVTPSAGKLASLVTAGEKIAPVPAFLPNASYNVQFTGPSLVCQYPNNNTKSMIDQVFEQLAGRNYSQLNAVYMAFSPYAGAMWPFFANGTSRIDKARGTDNADFTDFIDNCLVRPDWRRCPFTDASLGSGGLGESTDTTDALWMRFGANRTSCSIQKTKYNVTFDSRNPLSSLSGYNFSLHGVFNGSEKGTDSESIDPNGYIMLTQSLLDILTGSIFFQPSWCSFRMAGISQCSRRNYQKHSTNVDRTALASHVLLEINNRWSMILNAAVRELSKNATEGLANPNDGALPEADLAVSPGSGTLGLNEILEQISRNLTLSIFSQPQNLVHGVYETEVTFFKYVNQYHYNASKLIWTYAIAFGSASVAVIAGLSAYVANGRKSCNNNFSTLLCATRNPDLDKITMRETQGLFNTPTDEFLKTCLQYGTLQSINEKSGQDSRVGFGLPEQVLDRKRGYRKVNGGQCD</sequence>
<evidence type="ECO:0000313" key="3">
    <source>
        <dbReference type="EMBL" id="KAK8121523.1"/>
    </source>
</evidence>
<dbReference type="PANTHER" id="PTHR35041:SF3">
    <property type="entry name" value="FORMYLMETHIONINE DEFORMYLASE-LIKE PROTEIN"/>
    <property type="match status" value="1"/>
</dbReference>
<accession>A0AAW0R2W2</accession>
<protein>
    <submittedName>
        <fullName evidence="3">Uncharacterized protein</fullName>
    </submittedName>
</protein>